<evidence type="ECO:0000313" key="6">
    <source>
        <dbReference type="Proteomes" id="UP000198748"/>
    </source>
</evidence>
<dbReference type="STRING" id="659014.SAMN04487996_111235"/>
<gene>
    <name evidence="5" type="ORF">SAMN04487996_111235</name>
</gene>
<dbReference type="InterPro" id="IPR036390">
    <property type="entry name" value="WH_DNA-bd_sf"/>
</dbReference>
<dbReference type="Gene3D" id="1.10.10.10">
    <property type="entry name" value="Winged helix-like DNA-binding domain superfamily/Winged helix DNA-binding domain"/>
    <property type="match status" value="1"/>
</dbReference>
<dbReference type="InterPro" id="IPR036388">
    <property type="entry name" value="WH-like_DNA-bd_sf"/>
</dbReference>
<dbReference type="InterPro" id="IPR002577">
    <property type="entry name" value="HTH_HxlR"/>
</dbReference>
<sequence>MCYYSERRFSEILNDLDGISNKQLSKELKELEQNKLVKRTVLDTQPVSVKYNLTEYGWSLQNIIYDLSDWGAKHREVIMSE</sequence>
<dbReference type="EMBL" id="FNAN01000011">
    <property type="protein sequence ID" value="SDF59936.1"/>
    <property type="molecule type" value="Genomic_DNA"/>
</dbReference>
<evidence type="ECO:0000256" key="3">
    <source>
        <dbReference type="ARBA" id="ARBA00023163"/>
    </source>
</evidence>
<reference evidence="6" key="1">
    <citation type="submission" date="2016-10" db="EMBL/GenBank/DDBJ databases">
        <authorList>
            <person name="Varghese N."/>
            <person name="Submissions S."/>
        </authorList>
    </citation>
    <scope>NUCLEOTIDE SEQUENCE [LARGE SCALE GENOMIC DNA]</scope>
    <source>
        <strain evidence="6">DSM 25329</strain>
    </source>
</reference>
<protein>
    <submittedName>
        <fullName evidence="5">Transcriptional regulator, HxlR family</fullName>
    </submittedName>
</protein>
<dbReference type="PROSITE" id="PS51118">
    <property type="entry name" value="HTH_HXLR"/>
    <property type="match status" value="1"/>
</dbReference>
<keyword evidence="1" id="KW-0805">Transcription regulation</keyword>
<dbReference type="Pfam" id="PF01638">
    <property type="entry name" value="HxlR"/>
    <property type="match status" value="1"/>
</dbReference>
<dbReference type="Proteomes" id="UP000198748">
    <property type="component" value="Unassembled WGS sequence"/>
</dbReference>
<dbReference type="PANTHER" id="PTHR33204:SF18">
    <property type="entry name" value="TRANSCRIPTIONAL REGULATORY PROTEIN"/>
    <property type="match status" value="1"/>
</dbReference>
<evidence type="ECO:0000313" key="5">
    <source>
        <dbReference type="EMBL" id="SDF59936.1"/>
    </source>
</evidence>
<dbReference type="PANTHER" id="PTHR33204">
    <property type="entry name" value="TRANSCRIPTIONAL REGULATOR, MARR FAMILY"/>
    <property type="match status" value="1"/>
</dbReference>
<name>A0A1G7ME45_9BACT</name>
<accession>A0A1G7ME45</accession>
<proteinExistence type="predicted"/>
<dbReference type="GO" id="GO:0003677">
    <property type="term" value="F:DNA binding"/>
    <property type="evidence" value="ECO:0007669"/>
    <property type="project" value="UniProtKB-KW"/>
</dbReference>
<dbReference type="SUPFAM" id="SSF46785">
    <property type="entry name" value="Winged helix' DNA-binding domain"/>
    <property type="match status" value="1"/>
</dbReference>
<evidence type="ECO:0000256" key="1">
    <source>
        <dbReference type="ARBA" id="ARBA00023015"/>
    </source>
</evidence>
<evidence type="ECO:0000256" key="2">
    <source>
        <dbReference type="ARBA" id="ARBA00023125"/>
    </source>
</evidence>
<feature type="domain" description="HTH hxlR-type" evidence="4">
    <location>
        <begin position="1"/>
        <end position="79"/>
    </location>
</feature>
<keyword evidence="2" id="KW-0238">DNA-binding</keyword>
<keyword evidence="6" id="KW-1185">Reference proteome</keyword>
<evidence type="ECO:0000259" key="4">
    <source>
        <dbReference type="PROSITE" id="PS51118"/>
    </source>
</evidence>
<keyword evidence="3" id="KW-0804">Transcription</keyword>
<dbReference type="AlphaFoldDB" id="A0A1G7ME45"/>
<organism evidence="5 6">
    <name type="scientific">Dyadobacter soli</name>
    <dbReference type="NCBI Taxonomy" id="659014"/>
    <lineage>
        <taxon>Bacteria</taxon>
        <taxon>Pseudomonadati</taxon>
        <taxon>Bacteroidota</taxon>
        <taxon>Cytophagia</taxon>
        <taxon>Cytophagales</taxon>
        <taxon>Spirosomataceae</taxon>
        <taxon>Dyadobacter</taxon>
    </lineage>
</organism>